<evidence type="ECO:0000313" key="5">
    <source>
        <dbReference type="Proteomes" id="UP000694546"/>
    </source>
</evidence>
<dbReference type="InterPro" id="IPR013763">
    <property type="entry name" value="Cyclin-like_dom"/>
</dbReference>
<dbReference type="SUPFAM" id="SSF47954">
    <property type="entry name" value="Cyclin-like"/>
    <property type="match status" value="1"/>
</dbReference>
<dbReference type="Gene3D" id="1.10.472.10">
    <property type="entry name" value="Cyclin-like"/>
    <property type="match status" value="1"/>
</dbReference>
<evidence type="ECO:0000256" key="2">
    <source>
        <dbReference type="SAM" id="MobiDB-lite"/>
    </source>
</evidence>
<dbReference type="OMA" id="QIPMSRS"/>
<feature type="region of interest" description="Disordered" evidence="2">
    <location>
        <begin position="144"/>
        <end position="199"/>
    </location>
</feature>
<feature type="region of interest" description="Disordered" evidence="2">
    <location>
        <begin position="49"/>
        <end position="87"/>
    </location>
</feature>
<dbReference type="Proteomes" id="UP000694546">
    <property type="component" value="Chromosome 1"/>
</dbReference>
<reference evidence="4" key="2">
    <citation type="submission" date="2025-08" db="UniProtKB">
        <authorList>
            <consortium name="Ensembl"/>
        </authorList>
    </citation>
    <scope>IDENTIFICATION</scope>
</reference>
<dbReference type="GeneTree" id="ENSGT00400000022086"/>
<reference evidence="4" key="3">
    <citation type="submission" date="2025-09" db="UniProtKB">
        <authorList>
            <consortium name="Ensembl"/>
        </authorList>
    </citation>
    <scope>IDENTIFICATION</scope>
</reference>
<dbReference type="InterPro" id="IPR012388">
    <property type="entry name" value="CABLES1/2"/>
</dbReference>
<dbReference type="AlphaFoldDB" id="A0A8C5CQH7"/>
<dbReference type="GO" id="GO:0051726">
    <property type="term" value="P:regulation of cell cycle"/>
    <property type="evidence" value="ECO:0007669"/>
    <property type="project" value="InterPro"/>
</dbReference>
<dbReference type="SMART" id="SM00385">
    <property type="entry name" value="CYCLIN"/>
    <property type="match status" value="1"/>
</dbReference>
<feature type="compositionally biased region" description="Low complexity" evidence="2">
    <location>
        <begin position="144"/>
        <end position="167"/>
    </location>
</feature>
<dbReference type="Ensembl" id="ENSGMOT00000047210.1">
    <property type="protein sequence ID" value="ENSGMOP00000064606.1"/>
    <property type="gene ID" value="ENSGMOG00000035687.1"/>
</dbReference>
<reference evidence="4" key="1">
    <citation type="submission" date="2019-07" db="EMBL/GenBank/DDBJ databases">
        <authorList>
            <consortium name="Wellcome Sanger Institute Data Sharing"/>
        </authorList>
    </citation>
    <scope>NUCLEOTIDE SEQUENCE [LARGE SCALE GENOMIC DNA]</scope>
</reference>
<dbReference type="PANTHER" id="PTHR22896">
    <property type="entry name" value="CDK5 AND ABL1 ENZYME SUBSTRATE 1"/>
    <property type="match status" value="1"/>
</dbReference>
<evidence type="ECO:0000259" key="3">
    <source>
        <dbReference type="SMART" id="SM00385"/>
    </source>
</evidence>
<keyword evidence="1" id="KW-0195">Cyclin</keyword>
<evidence type="ECO:0000256" key="1">
    <source>
        <dbReference type="RuleBase" id="RU000383"/>
    </source>
</evidence>
<name>A0A8C5CQH7_GADMO</name>
<dbReference type="InterPro" id="IPR036915">
    <property type="entry name" value="Cyclin-like_sf"/>
</dbReference>
<dbReference type="OrthoDB" id="5353095at2759"/>
<dbReference type="InterPro" id="IPR006671">
    <property type="entry name" value="Cyclin_N"/>
</dbReference>
<accession>A0A8C5CQH7</accession>
<keyword evidence="5" id="KW-1185">Reference proteome</keyword>
<sequence length="514" mass="56526">MAAAATRTVSVTGKNKPHNIKEHVRRTRENSRRRQAALLFLSNISLDGRPARSTAADSSDSDGNELGSPGIPGRLPPGGTVPGLTAAESLGPVHSPFTPRVGLLNHVPPLLVLPSDAGFDDSGAGGLLPLPGGLLLPGRRTASFSSPGTLLSPSPSRGSLLPSPVGPRKSSTLLSVHSCTSVSSEPRQRSRNLSGGSSRTRLTKKIHFIKNMRPYDTRGSRIVLICAKKSLCAAFSVLPYGESFHISDPMLHHPRRRHSSGNISSLEMLPGLEGFHLDPYNKSVSYAQFLFPTNALVRERPSVSSDLQLPASHSCYSGLGARGPPPLETGVDDRSEYDPNLLSDPQWPCGKHKRVLIFASYMTTVIEYVKPSDLKRDMNETFKEKFPHIRLTLSKIRSLKREMRSVGEDCGLQPVTIAMAFVYFEKLVLQGRLNKHNRKMVSAACLLLAAKISSDLKKQEVKHLIDKLEECFRLHRRELIQFEFTILVALQMALYLPDSNVLPHFRRLLQQQAL</sequence>
<organism evidence="4 5">
    <name type="scientific">Gadus morhua</name>
    <name type="common">Atlantic cod</name>
    <dbReference type="NCBI Taxonomy" id="8049"/>
    <lineage>
        <taxon>Eukaryota</taxon>
        <taxon>Metazoa</taxon>
        <taxon>Chordata</taxon>
        <taxon>Craniata</taxon>
        <taxon>Vertebrata</taxon>
        <taxon>Euteleostomi</taxon>
        <taxon>Actinopterygii</taxon>
        <taxon>Neopterygii</taxon>
        <taxon>Teleostei</taxon>
        <taxon>Neoteleostei</taxon>
        <taxon>Acanthomorphata</taxon>
        <taxon>Zeiogadaria</taxon>
        <taxon>Gadariae</taxon>
        <taxon>Gadiformes</taxon>
        <taxon>Gadoidei</taxon>
        <taxon>Gadidae</taxon>
        <taxon>Gadus</taxon>
    </lineage>
</organism>
<dbReference type="PANTHER" id="PTHR22896:SF3">
    <property type="entry name" value="CDK5 AND ABL1 ENZYME SUBSTRATE 2"/>
    <property type="match status" value="1"/>
</dbReference>
<protein>
    <submittedName>
        <fullName evidence="4">Cdk5 and Abl enzyme substrate 2b</fullName>
    </submittedName>
</protein>
<comment type="similarity">
    <text evidence="1">Belongs to the cyclin family.</text>
</comment>
<proteinExistence type="inferred from homology"/>
<dbReference type="Pfam" id="PF00134">
    <property type="entry name" value="Cyclin_N"/>
    <property type="match status" value="1"/>
</dbReference>
<feature type="domain" description="Cyclin-like" evidence="3">
    <location>
        <begin position="401"/>
        <end position="488"/>
    </location>
</feature>
<gene>
    <name evidence="4" type="primary">cables2b</name>
</gene>
<feature type="compositionally biased region" description="Polar residues" evidence="2">
    <location>
        <begin position="169"/>
        <end position="199"/>
    </location>
</feature>
<dbReference type="PIRSF" id="PIRSF025798">
    <property type="entry name" value="Cables"/>
    <property type="match status" value="1"/>
</dbReference>
<evidence type="ECO:0000313" key="4">
    <source>
        <dbReference type="Ensembl" id="ENSGMOP00000064606.1"/>
    </source>
</evidence>